<keyword evidence="2 7" id="KW-1003">Cell membrane</keyword>
<keyword evidence="4 7" id="KW-0812">Transmembrane</keyword>
<dbReference type="RefSeq" id="WP_126626479.1">
    <property type="nucleotide sequence ID" value="NZ_BIFT01000001.1"/>
</dbReference>
<feature type="region of interest" description="Disordered" evidence="8">
    <location>
        <begin position="278"/>
        <end position="314"/>
    </location>
</feature>
<dbReference type="EMBL" id="BIFT01000001">
    <property type="protein sequence ID" value="GCE25956.1"/>
    <property type="molecule type" value="Genomic_DNA"/>
</dbReference>
<gene>
    <name evidence="7 9" type="primary">lgt</name>
    <name evidence="9" type="ORF">KDA_14400</name>
</gene>
<comment type="similarity">
    <text evidence="1 7">Belongs to the Lgt family.</text>
</comment>
<dbReference type="InterPro" id="IPR001640">
    <property type="entry name" value="Lgt"/>
</dbReference>
<feature type="transmembrane region" description="Helical" evidence="7">
    <location>
        <begin position="187"/>
        <end position="206"/>
    </location>
</feature>
<evidence type="ECO:0000256" key="5">
    <source>
        <dbReference type="ARBA" id="ARBA00022989"/>
    </source>
</evidence>
<feature type="transmembrane region" description="Helical" evidence="7">
    <location>
        <begin position="52"/>
        <end position="71"/>
    </location>
</feature>
<evidence type="ECO:0000313" key="10">
    <source>
        <dbReference type="Proteomes" id="UP000287171"/>
    </source>
</evidence>
<evidence type="ECO:0000313" key="9">
    <source>
        <dbReference type="EMBL" id="GCE25956.1"/>
    </source>
</evidence>
<keyword evidence="9" id="KW-0449">Lipoprotein</keyword>
<feature type="transmembrane region" description="Helical" evidence="7">
    <location>
        <begin position="218"/>
        <end position="236"/>
    </location>
</feature>
<keyword evidence="10" id="KW-1185">Reference proteome</keyword>
<feature type="binding site" evidence="7">
    <location>
        <position position="141"/>
    </location>
    <ligand>
        <name>a 1,2-diacyl-sn-glycero-3-phospho-(1'-sn-glycerol)</name>
        <dbReference type="ChEBI" id="CHEBI:64716"/>
    </ligand>
</feature>
<keyword evidence="6 7" id="KW-0472">Membrane</keyword>
<dbReference type="AlphaFoldDB" id="A0A402B3N5"/>
<comment type="function">
    <text evidence="7">Catalyzes the transfer of the diacylglyceryl group from phosphatidylglycerol to the sulfhydryl group of the N-terminal cysteine of a prolipoprotein, the first step in the formation of mature lipoproteins.</text>
</comment>
<dbReference type="GO" id="GO:0005886">
    <property type="term" value="C:plasma membrane"/>
    <property type="evidence" value="ECO:0007669"/>
    <property type="project" value="UniProtKB-SubCell"/>
</dbReference>
<dbReference type="EC" id="2.5.1.145" evidence="7"/>
<comment type="subcellular location">
    <subcellularLocation>
        <location evidence="7">Cell membrane</location>
        <topology evidence="7">Multi-pass membrane protein</topology>
    </subcellularLocation>
</comment>
<evidence type="ECO:0000256" key="2">
    <source>
        <dbReference type="ARBA" id="ARBA00022475"/>
    </source>
</evidence>
<reference evidence="10" key="1">
    <citation type="submission" date="2018-12" db="EMBL/GenBank/DDBJ databases">
        <title>Tengunoibacter tsumagoiensis gen. nov., sp. nov., Dictyobacter kobayashii sp. nov., D. alpinus sp. nov., and D. joshuensis sp. nov. and description of Dictyobacteraceae fam. nov. within the order Ktedonobacterales isolated from Tengu-no-mugimeshi.</title>
        <authorList>
            <person name="Wang C.M."/>
            <person name="Zheng Y."/>
            <person name="Sakai Y."/>
            <person name="Toyoda A."/>
            <person name="Minakuchi Y."/>
            <person name="Abe K."/>
            <person name="Yokota A."/>
            <person name="Yabe S."/>
        </authorList>
    </citation>
    <scope>NUCLEOTIDE SEQUENCE [LARGE SCALE GENOMIC DNA]</scope>
    <source>
        <strain evidence="10">Uno16</strain>
    </source>
</reference>
<protein>
    <recommendedName>
        <fullName evidence="7">Phosphatidylglycerol--prolipoprotein diacylglyceryl transferase</fullName>
        <ecNumber evidence="7">2.5.1.145</ecNumber>
    </recommendedName>
</protein>
<comment type="caution">
    <text evidence="9">The sequence shown here is derived from an EMBL/GenBank/DDBJ whole genome shotgun (WGS) entry which is preliminary data.</text>
</comment>
<keyword evidence="5 7" id="KW-1133">Transmembrane helix</keyword>
<dbReference type="OrthoDB" id="871140at2"/>
<dbReference type="Pfam" id="PF01790">
    <property type="entry name" value="LGT"/>
    <property type="match status" value="1"/>
</dbReference>
<dbReference type="UniPathway" id="UPA00664"/>
<evidence type="ECO:0000256" key="4">
    <source>
        <dbReference type="ARBA" id="ARBA00022692"/>
    </source>
</evidence>
<dbReference type="PANTHER" id="PTHR30589">
    <property type="entry name" value="PROLIPOPROTEIN DIACYLGLYCERYL TRANSFERASE"/>
    <property type="match status" value="1"/>
</dbReference>
<feature type="transmembrane region" description="Helical" evidence="7">
    <location>
        <begin position="248"/>
        <end position="268"/>
    </location>
</feature>
<name>A0A402B3N5_9CHLR</name>
<accession>A0A402B3N5</accession>
<feature type="transmembrane region" description="Helical" evidence="7">
    <location>
        <begin position="122"/>
        <end position="140"/>
    </location>
</feature>
<evidence type="ECO:0000256" key="7">
    <source>
        <dbReference type="HAMAP-Rule" id="MF_01147"/>
    </source>
</evidence>
<dbReference type="HAMAP" id="MF_01147">
    <property type="entry name" value="Lgt"/>
    <property type="match status" value="1"/>
</dbReference>
<evidence type="ECO:0000256" key="8">
    <source>
        <dbReference type="SAM" id="MobiDB-lite"/>
    </source>
</evidence>
<organism evidence="9 10">
    <name type="scientific">Dictyobacter alpinus</name>
    <dbReference type="NCBI Taxonomy" id="2014873"/>
    <lineage>
        <taxon>Bacteria</taxon>
        <taxon>Bacillati</taxon>
        <taxon>Chloroflexota</taxon>
        <taxon>Ktedonobacteria</taxon>
        <taxon>Ktedonobacterales</taxon>
        <taxon>Dictyobacteraceae</taxon>
        <taxon>Dictyobacter</taxon>
    </lineage>
</organism>
<keyword evidence="3 7" id="KW-0808">Transferase</keyword>
<dbReference type="PANTHER" id="PTHR30589:SF0">
    <property type="entry name" value="PHOSPHATIDYLGLYCEROL--PROLIPOPROTEIN DIACYLGLYCERYL TRANSFERASE"/>
    <property type="match status" value="1"/>
</dbReference>
<proteinExistence type="inferred from homology"/>
<dbReference type="PROSITE" id="PS01311">
    <property type="entry name" value="LGT"/>
    <property type="match status" value="1"/>
</dbReference>
<comment type="catalytic activity">
    <reaction evidence="7">
        <text>L-cysteinyl-[prolipoprotein] + a 1,2-diacyl-sn-glycero-3-phospho-(1'-sn-glycerol) = an S-1,2-diacyl-sn-glyceryl-L-cysteinyl-[prolipoprotein] + sn-glycerol 1-phosphate + H(+)</text>
        <dbReference type="Rhea" id="RHEA:56712"/>
        <dbReference type="Rhea" id="RHEA-COMP:14679"/>
        <dbReference type="Rhea" id="RHEA-COMP:14680"/>
        <dbReference type="ChEBI" id="CHEBI:15378"/>
        <dbReference type="ChEBI" id="CHEBI:29950"/>
        <dbReference type="ChEBI" id="CHEBI:57685"/>
        <dbReference type="ChEBI" id="CHEBI:64716"/>
        <dbReference type="ChEBI" id="CHEBI:140658"/>
        <dbReference type="EC" id="2.5.1.145"/>
    </reaction>
</comment>
<feature type="transmembrane region" description="Helical" evidence="7">
    <location>
        <begin position="17"/>
        <end position="40"/>
    </location>
</feature>
<dbReference type="GO" id="GO:0042158">
    <property type="term" value="P:lipoprotein biosynthetic process"/>
    <property type="evidence" value="ECO:0007669"/>
    <property type="project" value="UniProtKB-UniRule"/>
</dbReference>
<dbReference type="NCBIfam" id="TIGR00544">
    <property type="entry name" value="lgt"/>
    <property type="match status" value="1"/>
</dbReference>
<feature type="transmembrane region" description="Helical" evidence="7">
    <location>
        <begin position="91"/>
        <end position="115"/>
    </location>
</feature>
<evidence type="ECO:0000256" key="6">
    <source>
        <dbReference type="ARBA" id="ARBA00023136"/>
    </source>
</evidence>
<evidence type="ECO:0000256" key="3">
    <source>
        <dbReference type="ARBA" id="ARBA00022679"/>
    </source>
</evidence>
<dbReference type="GO" id="GO:0008961">
    <property type="term" value="F:phosphatidylglycerol-prolipoprotein diacylglyceryl transferase activity"/>
    <property type="evidence" value="ECO:0007669"/>
    <property type="project" value="UniProtKB-UniRule"/>
</dbReference>
<dbReference type="Proteomes" id="UP000287171">
    <property type="component" value="Unassembled WGS sequence"/>
</dbReference>
<sequence>MYPPIDPILLRLGPITIHWYGLIMVTAIFLATYVTSRYVARHGEDPNNVWDLLLWVLIPAFIGARLYFVFIQSSRGPNGLEHYLANPGDILAIWKGGIHIYGALIFGGLALFIYLRVKKLPLWIYLDGAGLGLLLGQAIGRLGNFVNQELYGPPTTLPWGLRIDASHRLAPYDDLNRYPDSTRFHPLFLYELSWDSLGFVILFWLSRRFEKQLRAGDLFLMYLIWAPLGRFFIEFLRTDSWFFPGTPFNVLHILTGLMVVGATVALVVRLRRRSGITSQPQVDETDNPAVPQIDEADSSVAPTSSTIATPEIEG</sequence>
<comment type="pathway">
    <text evidence="7">Protein modification; lipoprotein biosynthesis (diacylglyceryl transfer).</text>
</comment>
<evidence type="ECO:0000256" key="1">
    <source>
        <dbReference type="ARBA" id="ARBA00007150"/>
    </source>
</evidence>